<dbReference type="InterPro" id="IPR043502">
    <property type="entry name" value="DNA/RNA_pol_sf"/>
</dbReference>
<gene>
    <name evidence="1" type="ORF">DPMN_175577</name>
</gene>
<proteinExistence type="predicted"/>
<reference evidence="1" key="1">
    <citation type="journal article" date="2019" name="bioRxiv">
        <title>The Genome of the Zebra Mussel, Dreissena polymorpha: A Resource for Invasive Species Research.</title>
        <authorList>
            <person name="McCartney M.A."/>
            <person name="Auch B."/>
            <person name="Kono T."/>
            <person name="Mallez S."/>
            <person name="Zhang Y."/>
            <person name="Obille A."/>
            <person name="Becker A."/>
            <person name="Abrahante J.E."/>
            <person name="Garbe J."/>
            <person name="Badalamenti J.P."/>
            <person name="Herman A."/>
            <person name="Mangelson H."/>
            <person name="Liachko I."/>
            <person name="Sullivan S."/>
            <person name="Sone E.D."/>
            <person name="Koren S."/>
            <person name="Silverstein K.A.T."/>
            <person name="Beckman K.B."/>
            <person name="Gohl D.M."/>
        </authorList>
    </citation>
    <scope>NUCLEOTIDE SEQUENCE</scope>
    <source>
        <strain evidence="1">Duluth1</strain>
        <tissue evidence="1">Whole animal</tissue>
    </source>
</reference>
<evidence type="ECO:0000313" key="1">
    <source>
        <dbReference type="EMBL" id="KAH3774202.1"/>
    </source>
</evidence>
<evidence type="ECO:0000313" key="2">
    <source>
        <dbReference type="Proteomes" id="UP000828390"/>
    </source>
</evidence>
<sequence length="50" mass="5631">MTGDFNLKINKEKCAFAQPEMSYFGHKLTGQGLKTTEERIAAIVKMKEPV</sequence>
<dbReference type="Gene3D" id="3.30.70.270">
    <property type="match status" value="1"/>
</dbReference>
<dbReference type="Proteomes" id="UP000828390">
    <property type="component" value="Unassembled WGS sequence"/>
</dbReference>
<protein>
    <recommendedName>
        <fullName evidence="3">Reverse transcriptase</fullName>
    </recommendedName>
</protein>
<organism evidence="1 2">
    <name type="scientific">Dreissena polymorpha</name>
    <name type="common">Zebra mussel</name>
    <name type="synonym">Mytilus polymorpha</name>
    <dbReference type="NCBI Taxonomy" id="45954"/>
    <lineage>
        <taxon>Eukaryota</taxon>
        <taxon>Metazoa</taxon>
        <taxon>Spiralia</taxon>
        <taxon>Lophotrochozoa</taxon>
        <taxon>Mollusca</taxon>
        <taxon>Bivalvia</taxon>
        <taxon>Autobranchia</taxon>
        <taxon>Heteroconchia</taxon>
        <taxon>Euheterodonta</taxon>
        <taxon>Imparidentia</taxon>
        <taxon>Neoheterodontei</taxon>
        <taxon>Myida</taxon>
        <taxon>Dreissenoidea</taxon>
        <taxon>Dreissenidae</taxon>
        <taxon>Dreissena</taxon>
    </lineage>
</organism>
<reference evidence="1" key="2">
    <citation type="submission" date="2020-11" db="EMBL/GenBank/DDBJ databases">
        <authorList>
            <person name="McCartney M.A."/>
            <person name="Auch B."/>
            <person name="Kono T."/>
            <person name="Mallez S."/>
            <person name="Becker A."/>
            <person name="Gohl D.M."/>
            <person name="Silverstein K.A.T."/>
            <person name="Koren S."/>
            <person name="Bechman K.B."/>
            <person name="Herman A."/>
            <person name="Abrahante J.E."/>
            <person name="Garbe J."/>
        </authorList>
    </citation>
    <scope>NUCLEOTIDE SEQUENCE</scope>
    <source>
        <strain evidence="1">Duluth1</strain>
        <tissue evidence="1">Whole animal</tissue>
    </source>
</reference>
<keyword evidence="2" id="KW-1185">Reference proteome</keyword>
<comment type="caution">
    <text evidence="1">The sequence shown here is derived from an EMBL/GenBank/DDBJ whole genome shotgun (WGS) entry which is preliminary data.</text>
</comment>
<dbReference type="EMBL" id="JAIWYP010000009">
    <property type="protein sequence ID" value="KAH3774202.1"/>
    <property type="molecule type" value="Genomic_DNA"/>
</dbReference>
<dbReference type="AlphaFoldDB" id="A0A9D4IIW1"/>
<accession>A0A9D4IIW1</accession>
<dbReference type="SUPFAM" id="SSF56672">
    <property type="entry name" value="DNA/RNA polymerases"/>
    <property type="match status" value="1"/>
</dbReference>
<evidence type="ECO:0008006" key="3">
    <source>
        <dbReference type="Google" id="ProtNLM"/>
    </source>
</evidence>
<dbReference type="InterPro" id="IPR043128">
    <property type="entry name" value="Rev_trsase/Diguanyl_cyclase"/>
</dbReference>
<name>A0A9D4IIW1_DREPO</name>